<evidence type="ECO:0000313" key="2">
    <source>
        <dbReference type="EMBL" id="KAJ3554240.1"/>
    </source>
</evidence>
<accession>A0AAD5YJF0</accession>
<gene>
    <name evidence="2" type="ORF">NP233_g12464</name>
</gene>
<dbReference type="AlphaFoldDB" id="A0AAD5YJF0"/>
<dbReference type="Proteomes" id="UP001213000">
    <property type="component" value="Unassembled WGS sequence"/>
</dbReference>
<feature type="region of interest" description="Disordered" evidence="1">
    <location>
        <begin position="252"/>
        <end position="277"/>
    </location>
</feature>
<dbReference type="EMBL" id="JANIEX010001811">
    <property type="protein sequence ID" value="KAJ3554240.1"/>
    <property type="molecule type" value="Genomic_DNA"/>
</dbReference>
<feature type="region of interest" description="Disordered" evidence="1">
    <location>
        <begin position="1"/>
        <end position="23"/>
    </location>
</feature>
<keyword evidence="3" id="KW-1185">Reference proteome</keyword>
<reference evidence="2" key="1">
    <citation type="submission" date="2022-07" db="EMBL/GenBank/DDBJ databases">
        <title>Genome Sequence of Leucocoprinus birnbaumii.</title>
        <authorList>
            <person name="Buettner E."/>
        </authorList>
    </citation>
    <scope>NUCLEOTIDE SEQUENCE</scope>
    <source>
        <strain evidence="2">VT141</strain>
    </source>
</reference>
<organism evidence="2 3">
    <name type="scientific">Leucocoprinus birnbaumii</name>
    <dbReference type="NCBI Taxonomy" id="56174"/>
    <lineage>
        <taxon>Eukaryota</taxon>
        <taxon>Fungi</taxon>
        <taxon>Dikarya</taxon>
        <taxon>Basidiomycota</taxon>
        <taxon>Agaricomycotina</taxon>
        <taxon>Agaricomycetes</taxon>
        <taxon>Agaricomycetidae</taxon>
        <taxon>Agaricales</taxon>
        <taxon>Agaricineae</taxon>
        <taxon>Agaricaceae</taxon>
        <taxon>Leucocoprinus</taxon>
    </lineage>
</organism>
<evidence type="ECO:0000313" key="3">
    <source>
        <dbReference type="Proteomes" id="UP001213000"/>
    </source>
</evidence>
<protein>
    <submittedName>
        <fullName evidence="2">Uncharacterized protein</fullName>
    </submittedName>
</protein>
<comment type="caution">
    <text evidence="2">The sequence shown here is derived from an EMBL/GenBank/DDBJ whole genome shotgun (WGS) entry which is preliminary data.</text>
</comment>
<feature type="region of interest" description="Disordered" evidence="1">
    <location>
        <begin position="208"/>
        <end position="235"/>
    </location>
</feature>
<feature type="compositionally biased region" description="Pro residues" evidence="1">
    <location>
        <begin position="1"/>
        <end position="12"/>
    </location>
</feature>
<evidence type="ECO:0000256" key="1">
    <source>
        <dbReference type="SAM" id="MobiDB-lite"/>
    </source>
</evidence>
<proteinExistence type="predicted"/>
<name>A0AAD5YJF0_9AGAR</name>
<sequence length="367" mass="40567">MSPPGSTPPPIATPQRQSKQQSLADHQFFVVCWYDNDSDPRIHTLQGSRDWPSWDPYESPSRFLSSFNGPEPATLKLEHYVIDRRHWSCIEPPTAIIVARDSYCFLRRTGVVVPDIDKYIQRYTKRSPHFRLNMKDERLSVRVKVEKMKAVEALGEASEDEALQHQQKRPRLSSPITMSVPLLRARAPYVFGSPTPLGSASAVSLAPASLSSGGSSTGSSSSSASANTSSSASSSLCGTPVLSEASLFITSGSSSSSGQPTPVTPSDLPSLVPSQEADVSDLQQWPRGLFACDIVEGFRAIDKLRDGNLATRFRQVFKAKFTSRTYYNHCECYLWLSTLDLEEAVNAGRTPDGLWMPVYSNYRQHNK</sequence>